<dbReference type="Proteomes" id="UP000515947">
    <property type="component" value="Chromosome"/>
</dbReference>
<accession>A0A7G9RCW8</accession>
<evidence type="ECO:0000313" key="3">
    <source>
        <dbReference type="EMBL" id="QNN53443.1"/>
    </source>
</evidence>
<dbReference type="InterPro" id="IPR012347">
    <property type="entry name" value="Ferritin-like"/>
</dbReference>
<dbReference type="Gene3D" id="1.20.1260.10">
    <property type="match status" value="1"/>
</dbReference>
<dbReference type="PANTHER" id="PTHR36933:SF1">
    <property type="entry name" value="SLL0788 PROTEIN"/>
    <property type="match status" value="1"/>
</dbReference>
<dbReference type="EMBL" id="CP060713">
    <property type="protein sequence ID" value="QNN53443.1"/>
    <property type="molecule type" value="Genomic_DNA"/>
</dbReference>
<keyword evidence="1" id="KW-0732">Signal</keyword>
<name>A0A7G9RCW8_9ACTN</name>
<dbReference type="InterPro" id="IPR005183">
    <property type="entry name" value="DUF305_CopM-like"/>
</dbReference>
<reference evidence="3 4" key="1">
    <citation type="submission" date="2020-08" db="EMBL/GenBank/DDBJ databases">
        <title>Genome sequence of Nocardioides mesophilus KACC 16243T.</title>
        <authorList>
            <person name="Hyun D.-W."/>
            <person name="Bae J.-W."/>
        </authorList>
    </citation>
    <scope>NUCLEOTIDE SEQUENCE [LARGE SCALE GENOMIC DNA]</scope>
    <source>
        <strain evidence="3 4">KACC 16243</strain>
    </source>
</reference>
<keyword evidence="4" id="KW-1185">Reference proteome</keyword>
<gene>
    <name evidence="3" type="ORF">H9L09_03045</name>
</gene>
<dbReference type="AlphaFoldDB" id="A0A7G9RCW8"/>
<evidence type="ECO:0000256" key="1">
    <source>
        <dbReference type="SAM" id="SignalP"/>
    </source>
</evidence>
<dbReference type="PROSITE" id="PS51257">
    <property type="entry name" value="PROKAR_LIPOPROTEIN"/>
    <property type="match status" value="1"/>
</dbReference>
<dbReference type="KEGG" id="nmes:H9L09_03045"/>
<evidence type="ECO:0000313" key="4">
    <source>
        <dbReference type="Proteomes" id="UP000515947"/>
    </source>
</evidence>
<dbReference type="RefSeq" id="WP_187579285.1">
    <property type="nucleotide sequence ID" value="NZ_CP060713.1"/>
</dbReference>
<protein>
    <submittedName>
        <fullName evidence="3">DUF305 domain-containing protein</fullName>
    </submittedName>
</protein>
<feature type="chain" id="PRO_5039407962" evidence="1">
    <location>
        <begin position="21"/>
        <end position="193"/>
    </location>
</feature>
<evidence type="ECO:0000259" key="2">
    <source>
        <dbReference type="Pfam" id="PF03713"/>
    </source>
</evidence>
<sequence>MKKTLALTAALLAATLTLSACGNSDTGDTSNGSDQFNDADVSFATDMIPHHQQAVQMTEMAADRASSPEVKQLADEIAAAQGPEIDTMTGWLEAWGQELPADSMDHGDMGHGDEAGGMPGMMDADTMDELEQASGEEFDEMFLTSMIEHHEGAIEMARTEQAHGENPDALALAEKIEKDQRAEITQMKAMLGS</sequence>
<dbReference type="Pfam" id="PF03713">
    <property type="entry name" value="DUF305"/>
    <property type="match status" value="1"/>
</dbReference>
<feature type="signal peptide" evidence="1">
    <location>
        <begin position="1"/>
        <end position="20"/>
    </location>
</feature>
<dbReference type="PANTHER" id="PTHR36933">
    <property type="entry name" value="SLL0788 PROTEIN"/>
    <property type="match status" value="1"/>
</dbReference>
<feature type="domain" description="DUF305" evidence="2">
    <location>
        <begin position="40"/>
        <end position="191"/>
    </location>
</feature>
<proteinExistence type="predicted"/>
<organism evidence="3 4">
    <name type="scientific">Nocardioides mesophilus</name>
    <dbReference type="NCBI Taxonomy" id="433659"/>
    <lineage>
        <taxon>Bacteria</taxon>
        <taxon>Bacillati</taxon>
        <taxon>Actinomycetota</taxon>
        <taxon>Actinomycetes</taxon>
        <taxon>Propionibacteriales</taxon>
        <taxon>Nocardioidaceae</taxon>
        <taxon>Nocardioides</taxon>
    </lineage>
</organism>